<dbReference type="Proteomes" id="UP001430953">
    <property type="component" value="Unassembled WGS sequence"/>
</dbReference>
<evidence type="ECO:0000256" key="1">
    <source>
        <dbReference type="SAM" id="MobiDB-lite"/>
    </source>
</evidence>
<keyword evidence="2" id="KW-0812">Transmembrane</keyword>
<organism evidence="3 4">
    <name type="scientific">Cardiocondyla obscurior</name>
    <dbReference type="NCBI Taxonomy" id="286306"/>
    <lineage>
        <taxon>Eukaryota</taxon>
        <taxon>Metazoa</taxon>
        <taxon>Ecdysozoa</taxon>
        <taxon>Arthropoda</taxon>
        <taxon>Hexapoda</taxon>
        <taxon>Insecta</taxon>
        <taxon>Pterygota</taxon>
        <taxon>Neoptera</taxon>
        <taxon>Endopterygota</taxon>
        <taxon>Hymenoptera</taxon>
        <taxon>Apocrita</taxon>
        <taxon>Aculeata</taxon>
        <taxon>Formicoidea</taxon>
        <taxon>Formicidae</taxon>
        <taxon>Myrmicinae</taxon>
        <taxon>Cardiocondyla</taxon>
    </lineage>
</organism>
<feature type="compositionally biased region" description="Polar residues" evidence="1">
    <location>
        <begin position="1"/>
        <end position="14"/>
    </location>
</feature>
<comment type="caution">
    <text evidence="3">The sequence shown here is derived from an EMBL/GenBank/DDBJ whole genome shotgun (WGS) entry which is preliminary data.</text>
</comment>
<sequence length="116" mass="11689">MRLSPSTIDVNGNRDTPDDFRLPSLKKQEAENQADDVPSSFFTAVVAVAVVAVDVAVVVVVAVVAPAVIVVVDATAVVADVVVAVGGGGGGGCCLSLVTDSTDIAPLIASVFVVRR</sequence>
<name>A0AAW2GP14_9HYME</name>
<keyword evidence="2" id="KW-0472">Membrane</keyword>
<evidence type="ECO:0000313" key="4">
    <source>
        <dbReference type="Proteomes" id="UP001430953"/>
    </source>
</evidence>
<feature type="region of interest" description="Disordered" evidence="1">
    <location>
        <begin position="1"/>
        <end position="21"/>
    </location>
</feature>
<evidence type="ECO:0000313" key="3">
    <source>
        <dbReference type="EMBL" id="KAL0129044.1"/>
    </source>
</evidence>
<feature type="transmembrane region" description="Helical" evidence="2">
    <location>
        <begin position="41"/>
        <end position="72"/>
    </location>
</feature>
<keyword evidence="2" id="KW-1133">Transmembrane helix</keyword>
<keyword evidence="4" id="KW-1185">Reference proteome</keyword>
<accession>A0AAW2GP14</accession>
<gene>
    <name evidence="3" type="ORF">PUN28_004030</name>
</gene>
<dbReference type="AlphaFoldDB" id="A0AAW2GP14"/>
<protein>
    <submittedName>
        <fullName evidence="3">Uncharacterized protein</fullName>
    </submittedName>
</protein>
<proteinExistence type="predicted"/>
<reference evidence="3 4" key="1">
    <citation type="submission" date="2023-03" db="EMBL/GenBank/DDBJ databases">
        <title>High recombination rates correlate with genetic variation in Cardiocondyla obscurior ants.</title>
        <authorList>
            <person name="Errbii M."/>
        </authorList>
    </citation>
    <scope>NUCLEOTIDE SEQUENCE [LARGE SCALE GENOMIC DNA]</scope>
    <source>
        <strain evidence="3">Alpha-2009</strain>
        <tissue evidence="3">Whole body</tissue>
    </source>
</reference>
<dbReference type="EMBL" id="JADYXP020000003">
    <property type="protein sequence ID" value="KAL0129044.1"/>
    <property type="molecule type" value="Genomic_DNA"/>
</dbReference>
<evidence type="ECO:0000256" key="2">
    <source>
        <dbReference type="SAM" id="Phobius"/>
    </source>
</evidence>